<name>A0A286GNT3_9PROT</name>
<reference evidence="2 3" key="1">
    <citation type="submission" date="2017-09" db="EMBL/GenBank/DDBJ databases">
        <authorList>
            <person name="Ehlers B."/>
            <person name="Leendertz F.H."/>
        </authorList>
    </citation>
    <scope>NUCLEOTIDE SEQUENCE [LARGE SCALE GENOMIC DNA]</scope>
    <source>
        <strain evidence="2 3">USBA 140</strain>
    </source>
</reference>
<feature type="compositionally biased region" description="Basic and acidic residues" evidence="1">
    <location>
        <begin position="50"/>
        <end position="62"/>
    </location>
</feature>
<dbReference type="OrthoDB" id="9887894at2"/>
<dbReference type="RefSeq" id="WP_097279842.1">
    <property type="nucleotide sequence ID" value="NZ_OCNJ01000006.1"/>
</dbReference>
<feature type="region of interest" description="Disordered" evidence="1">
    <location>
        <begin position="38"/>
        <end position="69"/>
    </location>
</feature>
<evidence type="ECO:0000313" key="2">
    <source>
        <dbReference type="EMBL" id="SOD96729.1"/>
    </source>
</evidence>
<protein>
    <submittedName>
        <fullName evidence="2">Uncharacterized protein</fullName>
    </submittedName>
</protein>
<organism evidence="2 3">
    <name type="scientific">Caenispirillum bisanense</name>
    <dbReference type="NCBI Taxonomy" id="414052"/>
    <lineage>
        <taxon>Bacteria</taxon>
        <taxon>Pseudomonadati</taxon>
        <taxon>Pseudomonadota</taxon>
        <taxon>Alphaproteobacteria</taxon>
        <taxon>Rhodospirillales</taxon>
        <taxon>Novispirillaceae</taxon>
        <taxon>Caenispirillum</taxon>
    </lineage>
</organism>
<dbReference type="Proteomes" id="UP000219621">
    <property type="component" value="Unassembled WGS sequence"/>
</dbReference>
<gene>
    <name evidence="2" type="ORF">SAMN05421508_10664</name>
</gene>
<evidence type="ECO:0000256" key="1">
    <source>
        <dbReference type="SAM" id="MobiDB-lite"/>
    </source>
</evidence>
<dbReference type="AlphaFoldDB" id="A0A286GNT3"/>
<evidence type="ECO:0000313" key="3">
    <source>
        <dbReference type="Proteomes" id="UP000219621"/>
    </source>
</evidence>
<dbReference type="EMBL" id="OCNJ01000006">
    <property type="protein sequence ID" value="SOD96729.1"/>
    <property type="molecule type" value="Genomic_DNA"/>
</dbReference>
<accession>A0A286GNT3</accession>
<keyword evidence="3" id="KW-1185">Reference proteome</keyword>
<sequence>MSVAAAKVGAPIASASTARLPATGRSAFAAEEAIPIGDVLGTAGTGPDEQGVRDDEWDEHGHPQWNQPKGRRPIIASRFVNVLTTYDVDRFLFQVRMVANDPPVFFPVASAARRYEINYVVLRYGSSLHGRHYNHLH</sequence>
<proteinExistence type="predicted"/>